<sequence length="224" mass="24425">MATTLCGICNAEPKKYKCPTCSIPYCSLTCFKSHKPTHSRSTNLNPSIATLESPPTLSTPIEPPPNATNLPFVKAHKKLDFTSLPEDTRLQELLKTHPTLLPALQRIYAATLEPDPEDANEQKRSGFGHVRGGRGRRSHFSRGRGDRGRGRFGGERGRGNEDRGGKWTEKKGEADALKLLKGFRDGKLGSAEEVAVGEFVRLVGETFGEGGVRDEKIEVGEIAG</sequence>
<evidence type="ECO:0000313" key="7">
    <source>
        <dbReference type="EMBL" id="KAF2190892.1"/>
    </source>
</evidence>
<dbReference type="CDD" id="cd23024">
    <property type="entry name" value="zf-HIT_ZNHIT2-3"/>
    <property type="match status" value="1"/>
</dbReference>
<accession>A0A6A6EIZ4</accession>
<proteinExistence type="predicted"/>
<evidence type="ECO:0000259" key="6">
    <source>
        <dbReference type="PROSITE" id="PS51083"/>
    </source>
</evidence>
<gene>
    <name evidence="7" type="ORF">K469DRAFT_657602</name>
</gene>
<reference evidence="7" key="1">
    <citation type="journal article" date="2020" name="Stud. Mycol.">
        <title>101 Dothideomycetes genomes: a test case for predicting lifestyles and emergence of pathogens.</title>
        <authorList>
            <person name="Haridas S."/>
            <person name="Albert R."/>
            <person name="Binder M."/>
            <person name="Bloem J."/>
            <person name="Labutti K."/>
            <person name="Salamov A."/>
            <person name="Andreopoulos B."/>
            <person name="Baker S."/>
            <person name="Barry K."/>
            <person name="Bills G."/>
            <person name="Bluhm B."/>
            <person name="Cannon C."/>
            <person name="Castanera R."/>
            <person name="Culley D."/>
            <person name="Daum C."/>
            <person name="Ezra D."/>
            <person name="Gonzalez J."/>
            <person name="Henrissat B."/>
            <person name="Kuo A."/>
            <person name="Liang C."/>
            <person name="Lipzen A."/>
            <person name="Lutzoni F."/>
            <person name="Magnuson J."/>
            <person name="Mondo S."/>
            <person name="Nolan M."/>
            <person name="Ohm R."/>
            <person name="Pangilinan J."/>
            <person name="Park H.-J."/>
            <person name="Ramirez L."/>
            <person name="Alfaro M."/>
            <person name="Sun H."/>
            <person name="Tritt A."/>
            <person name="Yoshinaga Y."/>
            <person name="Zwiers L.-H."/>
            <person name="Turgeon B."/>
            <person name="Goodwin S."/>
            <person name="Spatafora J."/>
            <person name="Crous P."/>
            <person name="Grigoriev I."/>
        </authorList>
    </citation>
    <scope>NUCLEOTIDE SEQUENCE</scope>
    <source>
        <strain evidence="7">CBS 207.26</strain>
    </source>
</reference>
<dbReference type="InterPro" id="IPR007529">
    <property type="entry name" value="Znf_HIT"/>
</dbReference>
<dbReference type="GO" id="GO:0005634">
    <property type="term" value="C:nucleus"/>
    <property type="evidence" value="ECO:0007669"/>
    <property type="project" value="TreeGrafter"/>
</dbReference>
<feature type="compositionally biased region" description="Basic residues" evidence="5">
    <location>
        <begin position="131"/>
        <end position="142"/>
    </location>
</feature>
<evidence type="ECO:0000256" key="4">
    <source>
        <dbReference type="PROSITE-ProRule" id="PRU00453"/>
    </source>
</evidence>
<dbReference type="InterPro" id="IPR051639">
    <property type="entry name" value="BCD1"/>
</dbReference>
<dbReference type="GO" id="GO:0008270">
    <property type="term" value="F:zinc ion binding"/>
    <property type="evidence" value="ECO:0007669"/>
    <property type="project" value="UniProtKB-UniRule"/>
</dbReference>
<dbReference type="EMBL" id="ML994618">
    <property type="protein sequence ID" value="KAF2190892.1"/>
    <property type="molecule type" value="Genomic_DNA"/>
</dbReference>
<feature type="domain" description="HIT-type" evidence="6">
    <location>
        <begin position="6"/>
        <end position="39"/>
    </location>
</feature>
<evidence type="ECO:0000256" key="5">
    <source>
        <dbReference type="SAM" id="MobiDB-lite"/>
    </source>
</evidence>
<dbReference type="Pfam" id="PF04438">
    <property type="entry name" value="zf-HIT"/>
    <property type="match status" value="1"/>
</dbReference>
<dbReference type="PROSITE" id="PS00028">
    <property type="entry name" value="ZINC_FINGER_C2H2_1"/>
    <property type="match status" value="1"/>
</dbReference>
<dbReference type="GO" id="GO:0070761">
    <property type="term" value="C:pre-snoRNP complex"/>
    <property type="evidence" value="ECO:0007669"/>
    <property type="project" value="TreeGrafter"/>
</dbReference>
<dbReference type="GO" id="GO:0000463">
    <property type="term" value="P:maturation of LSU-rRNA from tricistronic rRNA transcript (SSU-rRNA, 5.8S rRNA, LSU-rRNA)"/>
    <property type="evidence" value="ECO:0007669"/>
    <property type="project" value="TreeGrafter"/>
</dbReference>
<feature type="region of interest" description="Disordered" evidence="5">
    <location>
        <begin position="113"/>
        <end position="169"/>
    </location>
</feature>
<evidence type="ECO:0000256" key="2">
    <source>
        <dbReference type="ARBA" id="ARBA00022771"/>
    </source>
</evidence>
<dbReference type="PANTHER" id="PTHR13483">
    <property type="entry name" value="BOX C_D SNORNA PROTEIN 1-RELATED"/>
    <property type="match status" value="1"/>
</dbReference>
<keyword evidence="1" id="KW-0479">Metal-binding</keyword>
<dbReference type="InterPro" id="IPR013087">
    <property type="entry name" value="Znf_C2H2_type"/>
</dbReference>
<dbReference type="Gene3D" id="3.30.60.190">
    <property type="match status" value="1"/>
</dbReference>
<feature type="compositionally biased region" description="Basic and acidic residues" evidence="5">
    <location>
        <begin position="143"/>
        <end position="169"/>
    </location>
</feature>
<dbReference type="AlphaFoldDB" id="A0A6A6EIZ4"/>
<keyword evidence="2 4" id="KW-0863">Zinc-finger</keyword>
<dbReference type="GO" id="GO:0048254">
    <property type="term" value="P:snoRNA localization"/>
    <property type="evidence" value="ECO:0007669"/>
    <property type="project" value="TreeGrafter"/>
</dbReference>
<protein>
    <recommendedName>
        <fullName evidence="6">HIT-type domain-containing protein</fullName>
    </recommendedName>
</protein>
<dbReference type="Proteomes" id="UP000800200">
    <property type="component" value="Unassembled WGS sequence"/>
</dbReference>
<dbReference type="PANTHER" id="PTHR13483:SF11">
    <property type="entry name" value="ZINC FINGER HIT DOMAIN-CONTAINING PROTEIN 3"/>
    <property type="match status" value="1"/>
</dbReference>
<organism evidence="7 8">
    <name type="scientific">Zopfia rhizophila CBS 207.26</name>
    <dbReference type="NCBI Taxonomy" id="1314779"/>
    <lineage>
        <taxon>Eukaryota</taxon>
        <taxon>Fungi</taxon>
        <taxon>Dikarya</taxon>
        <taxon>Ascomycota</taxon>
        <taxon>Pezizomycotina</taxon>
        <taxon>Dothideomycetes</taxon>
        <taxon>Dothideomycetes incertae sedis</taxon>
        <taxon>Zopfiaceae</taxon>
        <taxon>Zopfia</taxon>
    </lineage>
</organism>
<dbReference type="OrthoDB" id="18412at2759"/>
<dbReference type="PROSITE" id="PS51083">
    <property type="entry name" value="ZF_HIT"/>
    <property type="match status" value="1"/>
</dbReference>
<name>A0A6A6EIZ4_9PEZI</name>
<evidence type="ECO:0000256" key="1">
    <source>
        <dbReference type="ARBA" id="ARBA00022723"/>
    </source>
</evidence>
<evidence type="ECO:0000313" key="8">
    <source>
        <dbReference type="Proteomes" id="UP000800200"/>
    </source>
</evidence>
<evidence type="ECO:0000256" key="3">
    <source>
        <dbReference type="ARBA" id="ARBA00022833"/>
    </source>
</evidence>
<dbReference type="SUPFAM" id="SSF144232">
    <property type="entry name" value="HIT/MYND zinc finger-like"/>
    <property type="match status" value="1"/>
</dbReference>
<keyword evidence="8" id="KW-1185">Reference proteome</keyword>
<dbReference type="GO" id="GO:0000492">
    <property type="term" value="P:box C/D snoRNP assembly"/>
    <property type="evidence" value="ECO:0007669"/>
    <property type="project" value="TreeGrafter"/>
</dbReference>
<keyword evidence="3" id="KW-0862">Zinc</keyword>